<dbReference type="EMBL" id="GBXM01051932">
    <property type="protein sequence ID" value="JAH56645.1"/>
    <property type="molecule type" value="Transcribed_RNA"/>
</dbReference>
<reference evidence="1" key="1">
    <citation type="submission" date="2014-11" db="EMBL/GenBank/DDBJ databases">
        <authorList>
            <person name="Amaro Gonzalez C."/>
        </authorList>
    </citation>
    <scope>NUCLEOTIDE SEQUENCE</scope>
</reference>
<proteinExistence type="predicted"/>
<evidence type="ECO:0000313" key="1">
    <source>
        <dbReference type="EMBL" id="JAH56645.1"/>
    </source>
</evidence>
<dbReference type="AlphaFoldDB" id="A0A0E9TUP8"/>
<name>A0A0E9TUP8_ANGAN</name>
<organism evidence="1">
    <name type="scientific">Anguilla anguilla</name>
    <name type="common">European freshwater eel</name>
    <name type="synonym">Muraena anguilla</name>
    <dbReference type="NCBI Taxonomy" id="7936"/>
    <lineage>
        <taxon>Eukaryota</taxon>
        <taxon>Metazoa</taxon>
        <taxon>Chordata</taxon>
        <taxon>Craniata</taxon>
        <taxon>Vertebrata</taxon>
        <taxon>Euteleostomi</taxon>
        <taxon>Actinopterygii</taxon>
        <taxon>Neopterygii</taxon>
        <taxon>Teleostei</taxon>
        <taxon>Anguilliformes</taxon>
        <taxon>Anguillidae</taxon>
        <taxon>Anguilla</taxon>
    </lineage>
</organism>
<protein>
    <submittedName>
        <fullName evidence="1">Uncharacterized protein</fullName>
    </submittedName>
</protein>
<sequence>MLRLLLSKLCAVNMRLQC</sequence>
<reference evidence="1" key="2">
    <citation type="journal article" date="2015" name="Fish Shellfish Immunol.">
        <title>Early steps in the European eel (Anguilla anguilla)-Vibrio vulnificus interaction in the gills: Role of the RtxA13 toxin.</title>
        <authorList>
            <person name="Callol A."/>
            <person name="Pajuelo D."/>
            <person name="Ebbesson L."/>
            <person name="Teles M."/>
            <person name="MacKenzie S."/>
            <person name="Amaro C."/>
        </authorList>
    </citation>
    <scope>NUCLEOTIDE SEQUENCE</scope>
</reference>
<accession>A0A0E9TUP8</accession>